<reference evidence="2" key="1">
    <citation type="submission" date="2016-10" db="EMBL/GenBank/DDBJ databases">
        <authorList>
            <person name="Varghese N."/>
            <person name="Submissions S."/>
        </authorList>
    </citation>
    <scope>NUCLEOTIDE SEQUENCE [LARGE SCALE GENOMIC DNA]</scope>
    <source>
        <strain evidence="2">DSM 16108</strain>
    </source>
</reference>
<name>A0A1I4BV55_9LACT</name>
<dbReference type="InterPro" id="IPR024623">
    <property type="entry name" value="YtxH"/>
</dbReference>
<dbReference type="Gene3D" id="1.20.1170.10">
    <property type="match status" value="1"/>
</dbReference>
<proteinExistence type="predicted"/>
<sequence length="119" mass="13453">MKHLLLGTLSGIVLGGVYGLLKTPRSGKENQDMLKNYIDDTTDHVKDVNEKVGDLKSAIQNLTDEGMKLQTEFMTDIQQLSNEYIYEAQPRLERIKRKADKINKDIEVATVNIKSTTTK</sequence>
<protein>
    <submittedName>
        <fullName evidence="1">Gas vesicle protein</fullName>
    </submittedName>
</protein>
<dbReference type="AlphaFoldDB" id="A0A1I4BV55"/>
<accession>A0A1I4BV55</accession>
<gene>
    <name evidence="1" type="ORF">SAMN04488569_10866</name>
</gene>
<keyword evidence="2" id="KW-1185">Reference proteome</keyword>
<evidence type="ECO:0000313" key="2">
    <source>
        <dbReference type="Proteomes" id="UP000199589"/>
    </source>
</evidence>
<dbReference type="Pfam" id="PF12732">
    <property type="entry name" value="YtxH"/>
    <property type="match status" value="1"/>
</dbReference>
<evidence type="ECO:0000313" key="1">
    <source>
        <dbReference type="EMBL" id="SFK72652.1"/>
    </source>
</evidence>
<dbReference type="RefSeq" id="WP_072694483.1">
    <property type="nucleotide sequence ID" value="NZ_FOSJ01000086.1"/>
</dbReference>
<dbReference type="EMBL" id="FOSJ01000086">
    <property type="protein sequence ID" value="SFK72652.1"/>
    <property type="molecule type" value="Genomic_DNA"/>
</dbReference>
<dbReference type="STRING" id="258723.GCA_900169305_00052"/>
<organism evidence="1 2">
    <name type="scientific">Marinilactibacillus piezotolerans</name>
    <dbReference type="NCBI Taxonomy" id="258723"/>
    <lineage>
        <taxon>Bacteria</taxon>
        <taxon>Bacillati</taxon>
        <taxon>Bacillota</taxon>
        <taxon>Bacilli</taxon>
        <taxon>Lactobacillales</taxon>
        <taxon>Carnobacteriaceae</taxon>
        <taxon>Marinilactibacillus</taxon>
    </lineage>
</organism>
<dbReference type="OrthoDB" id="2139646at2"/>
<dbReference type="Proteomes" id="UP000199589">
    <property type="component" value="Unassembled WGS sequence"/>
</dbReference>